<dbReference type="Pfam" id="PF04434">
    <property type="entry name" value="SWIM"/>
    <property type="match status" value="1"/>
</dbReference>
<gene>
    <name evidence="6" type="ORF">H5410_004851</name>
</gene>
<evidence type="ECO:0000256" key="3">
    <source>
        <dbReference type="ARBA" id="ARBA00022833"/>
    </source>
</evidence>
<dbReference type="SMART" id="SM00575">
    <property type="entry name" value="ZnF_PMZ"/>
    <property type="match status" value="1"/>
</dbReference>
<evidence type="ECO:0000313" key="7">
    <source>
        <dbReference type="Proteomes" id="UP000824120"/>
    </source>
</evidence>
<dbReference type="Proteomes" id="UP000824120">
    <property type="component" value="Chromosome 2"/>
</dbReference>
<dbReference type="InterPro" id="IPR006564">
    <property type="entry name" value="Znf_PMZ"/>
</dbReference>
<keyword evidence="1" id="KW-0479">Metal-binding</keyword>
<comment type="caution">
    <text evidence="6">The sequence shown here is derived from an EMBL/GenBank/DDBJ whole genome shotgun (WGS) entry which is preliminary data.</text>
</comment>
<organism evidence="6 7">
    <name type="scientific">Solanum commersonii</name>
    <name type="common">Commerson's wild potato</name>
    <name type="synonym">Commerson's nightshade</name>
    <dbReference type="NCBI Taxonomy" id="4109"/>
    <lineage>
        <taxon>Eukaryota</taxon>
        <taxon>Viridiplantae</taxon>
        <taxon>Streptophyta</taxon>
        <taxon>Embryophyta</taxon>
        <taxon>Tracheophyta</taxon>
        <taxon>Spermatophyta</taxon>
        <taxon>Magnoliopsida</taxon>
        <taxon>eudicotyledons</taxon>
        <taxon>Gunneridae</taxon>
        <taxon>Pentapetalae</taxon>
        <taxon>asterids</taxon>
        <taxon>lamiids</taxon>
        <taxon>Solanales</taxon>
        <taxon>Solanaceae</taxon>
        <taxon>Solanoideae</taxon>
        <taxon>Solaneae</taxon>
        <taxon>Solanum</taxon>
    </lineage>
</organism>
<dbReference type="AlphaFoldDB" id="A0A9J6A508"/>
<dbReference type="GO" id="GO:0008270">
    <property type="term" value="F:zinc ion binding"/>
    <property type="evidence" value="ECO:0007669"/>
    <property type="project" value="UniProtKB-KW"/>
</dbReference>
<proteinExistence type="predicted"/>
<evidence type="ECO:0000313" key="6">
    <source>
        <dbReference type="EMBL" id="KAG5619633.1"/>
    </source>
</evidence>
<name>A0A9J6A508_SOLCO</name>
<sequence length="257" mass="29527">MEELFVGIDCCGEWVEKKNRYIWCWKDGKKRGGSVGMTVKRNILYDDFVNLVMEKCGYNCQLKDLVMSYIPHFFHNEKVLPFKITNQPSLVVYLGGAKRPPILRVYVDENPIEEDHNLEEDQQDMLNDEFDDVDMNNHDAEIRKDDVPDFESHNPPTPIVGKHLTSHNPHATAKVIGKYFENRFSNGKGPSTRDMSNQLRTKLDCKFSVTGHGDVATVDLQRTCTCRIFYLDKIPCPHAMTALQAQYGADFGNQIYE</sequence>
<dbReference type="InterPro" id="IPR007527">
    <property type="entry name" value="Znf_SWIM"/>
</dbReference>
<evidence type="ECO:0000256" key="1">
    <source>
        <dbReference type="ARBA" id="ARBA00022723"/>
    </source>
</evidence>
<keyword evidence="7" id="KW-1185">Reference proteome</keyword>
<evidence type="ECO:0000256" key="2">
    <source>
        <dbReference type="ARBA" id="ARBA00022771"/>
    </source>
</evidence>
<keyword evidence="3" id="KW-0862">Zinc</keyword>
<feature type="domain" description="SWIM-type" evidence="5">
    <location>
        <begin position="216"/>
        <end position="247"/>
    </location>
</feature>
<evidence type="ECO:0000256" key="4">
    <source>
        <dbReference type="PROSITE-ProRule" id="PRU00325"/>
    </source>
</evidence>
<accession>A0A9J6A508</accession>
<dbReference type="EMBL" id="JACXVP010000002">
    <property type="protein sequence ID" value="KAG5619633.1"/>
    <property type="molecule type" value="Genomic_DNA"/>
</dbReference>
<dbReference type="OrthoDB" id="1279855at2759"/>
<keyword evidence="2 4" id="KW-0863">Zinc-finger</keyword>
<evidence type="ECO:0000259" key="5">
    <source>
        <dbReference type="PROSITE" id="PS50966"/>
    </source>
</evidence>
<reference evidence="6 7" key="1">
    <citation type="submission" date="2020-09" db="EMBL/GenBank/DDBJ databases">
        <title>De no assembly of potato wild relative species, Solanum commersonii.</title>
        <authorList>
            <person name="Cho K."/>
        </authorList>
    </citation>
    <scope>NUCLEOTIDE SEQUENCE [LARGE SCALE GENOMIC DNA]</scope>
    <source>
        <strain evidence="6">LZ3.2</strain>
        <tissue evidence="6">Leaf</tissue>
    </source>
</reference>
<protein>
    <recommendedName>
        <fullName evidence="5">SWIM-type domain-containing protein</fullName>
    </recommendedName>
</protein>
<dbReference type="PROSITE" id="PS50966">
    <property type="entry name" value="ZF_SWIM"/>
    <property type="match status" value="1"/>
</dbReference>